<organism evidence="3 4">
    <name type="scientific">Candidatus Avelusimicrobium gallicola</name>
    <dbReference type="NCBI Taxonomy" id="2562704"/>
    <lineage>
        <taxon>Bacteria</taxon>
        <taxon>Pseudomonadati</taxon>
        <taxon>Elusimicrobiota</taxon>
        <taxon>Elusimicrobia</taxon>
        <taxon>Elusimicrobiales</taxon>
        <taxon>Elusimicrobiaceae</taxon>
        <taxon>Candidatus Avelusimicrobium</taxon>
    </lineage>
</organism>
<dbReference type="AlphaFoldDB" id="A0A1Y4DEQ4"/>
<gene>
    <name evidence="3" type="ORF">B5F75_02040</name>
</gene>
<evidence type="ECO:0008006" key="5">
    <source>
        <dbReference type="Google" id="ProtNLM"/>
    </source>
</evidence>
<reference evidence="4" key="1">
    <citation type="submission" date="2017-04" db="EMBL/GenBank/DDBJ databases">
        <title>Function of individual gut microbiota members based on whole genome sequencing of pure cultures obtained from chicken caecum.</title>
        <authorList>
            <person name="Medvecky M."/>
            <person name="Cejkova D."/>
            <person name="Polansky O."/>
            <person name="Karasova D."/>
            <person name="Kubasova T."/>
            <person name="Cizek A."/>
            <person name="Rychlik I."/>
        </authorList>
    </citation>
    <scope>NUCLEOTIDE SEQUENCE [LARGE SCALE GENOMIC DNA]</scope>
    <source>
        <strain evidence="4">An273</strain>
    </source>
</reference>
<keyword evidence="4" id="KW-1185">Reference proteome</keyword>
<comment type="caution">
    <text evidence="3">The sequence shown here is derived from an EMBL/GenBank/DDBJ whole genome shotgun (WGS) entry which is preliminary data.</text>
</comment>
<evidence type="ECO:0000313" key="3">
    <source>
        <dbReference type="EMBL" id="OUO57577.1"/>
    </source>
</evidence>
<evidence type="ECO:0000256" key="2">
    <source>
        <dbReference type="SAM" id="SignalP"/>
    </source>
</evidence>
<proteinExistence type="predicted"/>
<sequence>MKIFSLLLAFVLCAGFLTACNTNEKRKEKYNRKIYLTEEDYMEDLSKDAVRERRETPPNVESEYIFNVGPEEQRNIYFFDERQQPKVPGQPSEADYKKEKRLWKKPKRYTPEQYYGMQGTADAAAEDTSSETSYSGYDY</sequence>
<dbReference type="PROSITE" id="PS51257">
    <property type="entry name" value="PROKAR_LIPOPROTEIN"/>
    <property type="match status" value="1"/>
</dbReference>
<feature type="compositionally biased region" description="Polar residues" evidence="1">
    <location>
        <begin position="130"/>
        <end position="139"/>
    </location>
</feature>
<feature type="signal peptide" evidence="2">
    <location>
        <begin position="1"/>
        <end position="19"/>
    </location>
</feature>
<feature type="chain" id="PRO_5012056773" description="Lipoprotein" evidence="2">
    <location>
        <begin position="20"/>
        <end position="139"/>
    </location>
</feature>
<evidence type="ECO:0000313" key="4">
    <source>
        <dbReference type="Proteomes" id="UP000196368"/>
    </source>
</evidence>
<protein>
    <recommendedName>
        <fullName evidence="5">Lipoprotein</fullName>
    </recommendedName>
</protein>
<keyword evidence="2" id="KW-0732">Signal</keyword>
<dbReference type="RefSeq" id="WP_087287159.1">
    <property type="nucleotide sequence ID" value="NZ_NFJD01000001.1"/>
</dbReference>
<dbReference type="EMBL" id="NFJD01000001">
    <property type="protein sequence ID" value="OUO57577.1"/>
    <property type="molecule type" value="Genomic_DNA"/>
</dbReference>
<accession>A0A1Y4DEQ4</accession>
<evidence type="ECO:0000256" key="1">
    <source>
        <dbReference type="SAM" id="MobiDB-lite"/>
    </source>
</evidence>
<name>A0A1Y4DEQ4_9BACT</name>
<dbReference type="Proteomes" id="UP000196368">
    <property type="component" value="Unassembled WGS sequence"/>
</dbReference>
<feature type="region of interest" description="Disordered" evidence="1">
    <location>
        <begin position="114"/>
        <end position="139"/>
    </location>
</feature>